<feature type="transmembrane region" description="Helical" evidence="1">
    <location>
        <begin position="403"/>
        <end position="428"/>
    </location>
</feature>
<feature type="transmembrane region" description="Helical" evidence="1">
    <location>
        <begin position="314"/>
        <end position="334"/>
    </location>
</feature>
<reference evidence="2 3" key="2">
    <citation type="submission" date="2014-10" db="EMBL/GenBank/DDBJ databases">
        <title>Paracoccus sanguinis sp. nov., isolated from clinical specimens of New York State patients.</title>
        <authorList>
            <person name="Mingle L.A."/>
            <person name="Cole J.A."/>
            <person name="Lapierre P."/>
            <person name="Musser K.A."/>
        </authorList>
    </citation>
    <scope>NUCLEOTIDE SEQUENCE [LARGE SCALE GENOMIC DNA]</scope>
    <source>
        <strain evidence="2 3">HAMBI 3106</strain>
    </source>
</reference>
<feature type="transmembrane region" description="Helical" evidence="1">
    <location>
        <begin position="76"/>
        <end position="96"/>
    </location>
</feature>
<comment type="caution">
    <text evidence="2">The sequence shown here is derived from an EMBL/GenBank/DDBJ whole genome shotgun (WGS) entry which is preliminary data.</text>
</comment>
<feature type="transmembrane region" description="Helical" evidence="1">
    <location>
        <begin position="346"/>
        <end position="366"/>
    </location>
</feature>
<keyword evidence="1" id="KW-1133">Transmembrane helix</keyword>
<accession>A0A099F317</accession>
<dbReference type="RefSeq" id="WP_156965453.1">
    <property type="nucleotide sequence ID" value="NZ_JRKS01000040.1"/>
</dbReference>
<keyword evidence="3" id="KW-1185">Reference proteome</keyword>
<proteinExistence type="predicted"/>
<protein>
    <submittedName>
        <fullName evidence="2">Uncharacterized protein</fullName>
    </submittedName>
</protein>
<sequence length="463" mass="47527">MISQACICLVILVSLAEIVWHTAALPFLAGAALAVYLVLEWRRFTLASWVPVILSGLLLALAVAQGIEPGALADGLSRMAFLASLLALLGILRVVAGEAPAIAQSGRYLTAQPPGRRYLALAGGGHVFGLLINLGGLAILLEMAVRALAADPASRQPGVREIKLRRMTVATLRGFSLIPLWSPFGFGMNTLLLAMPGLSYLQIGPPGICVALLFLAAGWALDWATAPARPPGMAAPPPADPRDRIGLVRLVLHVLALGGLVLAISTGTGLDFQHALLLAVPGYSLLWAGRLGAAEPGGPAAAMRRCAALTVRRFPLAAGEIAIFASAGLLSVLALELIPVDRVQALVAGASVTAPAAILALNVLLFGLASVGINPIITAAVLGAVVTRLHIPGLSDAAAGLSLAGAWSLVMIFSPVITTVAYAAALVGKTPIVVGPRWNGVYCLCGLGLWTALMAGLVAVGWI</sequence>
<evidence type="ECO:0000313" key="3">
    <source>
        <dbReference type="Proteomes" id="UP000029917"/>
    </source>
</evidence>
<feature type="transmembrane region" description="Helical" evidence="1">
    <location>
        <begin position="44"/>
        <end position="64"/>
    </location>
</feature>
<name>A0A099F317_9RHOB</name>
<evidence type="ECO:0000313" key="2">
    <source>
        <dbReference type="EMBL" id="KGJ04673.1"/>
    </source>
</evidence>
<keyword evidence="1" id="KW-0472">Membrane</keyword>
<dbReference type="Proteomes" id="UP000029917">
    <property type="component" value="Unassembled WGS sequence"/>
</dbReference>
<keyword evidence="1" id="KW-0812">Transmembrane</keyword>
<feature type="transmembrane region" description="Helical" evidence="1">
    <location>
        <begin position="127"/>
        <end position="149"/>
    </location>
</feature>
<feature type="transmembrane region" description="Helical" evidence="1">
    <location>
        <begin position="272"/>
        <end position="293"/>
    </location>
</feature>
<reference evidence="2 3" key="1">
    <citation type="submission" date="2014-09" db="EMBL/GenBank/DDBJ databases">
        <authorList>
            <person name="McGinnis J.M."/>
            <person name="Wolfgang W.J."/>
        </authorList>
    </citation>
    <scope>NUCLEOTIDE SEQUENCE [LARGE SCALE GENOMIC DNA]</scope>
    <source>
        <strain evidence="2 3">HAMBI 3106</strain>
    </source>
</reference>
<gene>
    <name evidence="2" type="ORF">IC63_11800</name>
</gene>
<evidence type="ECO:0000256" key="1">
    <source>
        <dbReference type="SAM" id="Phobius"/>
    </source>
</evidence>
<dbReference type="OrthoDB" id="7832851at2"/>
<feature type="transmembrane region" description="Helical" evidence="1">
    <location>
        <begin position="246"/>
        <end position="266"/>
    </location>
</feature>
<feature type="transmembrane region" description="Helical" evidence="1">
    <location>
        <begin position="440"/>
        <end position="462"/>
    </location>
</feature>
<organism evidence="2 3">
    <name type="scientific">Paracoccus sphaerophysae</name>
    <dbReference type="NCBI Taxonomy" id="690417"/>
    <lineage>
        <taxon>Bacteria</taxon>
        <taxon>Pseudomonadati</taxon>
        <taxon>Pseudomonadota</taxon>
        <taxon>Alphaproteobacteria</taxon>
        <taxon>Rhodobacterales</taxon>
        <taxon>Paracoccaceae</taxon>
        <taxon>Paracoccus</taxon>
    </lineage>
</organism>
<feature type="transmembrane region" description="Helical" evidence="1">
    <location>
        <begin position="170"/>
        <end position="191"/>
    </location>
</feature>
<feature type="transmembrane region" description="Helical" evidence="1">
    <location>
        <begin position="203"/>
        <end position="225"/>
    </location>
</feature>
<dbReference type="EMBL" id="JRKS01000040">
    <property type="protein sequence ID" value="KGJ04673.1"/>
    <property type="molecule type" value="Genomic_DNA"/>
</dbReference>
<feature type="transmembrane region" description="Helical" evidence="1">
    <location>
        <begin position="373"/>
        <end position="391"/>
    </location>
</feature>
<dbReference type="AlphaFoldDB" id="A0A099F317"/>